<gene>
    <name evidence="8" type="ORF">GBAR_LOCUS1775</name>
</gene>
<dbReference type="AlphaFoldDB" id="A0AA35VWT3"/>
<comment type="caution">
    <text evidence="8">The sequence shown here is derived from an EMBL/GenBank/DDBJ whole genome shotgun (WGS) entry which is preliminary data.</text>
</comment>
<evidence type="ECO:0000313" key="9">
    <source>
        <dbReference type="Proteomes" id="UP001174909"/>
    </source>
</evidence>
<dbReference type="Gene3D" id="3.10.250.10">
    <property type="entry name" value="SRCR-like domain"/>
    <property type="match status" value="1"/>
</dbReference>
<dbReference type="PROSITE" id="PS50287">
    <property type="entry name" value="SRCR_2"/>
    <property type="match status" value="1"/>
</dbReference>
<keyword evidence="1 6" id="KW-0732">Signal</keyword>
<reference evidence="8" key="1">
    <citation type="submission" date="2023-03" db="EMBL/GenBank/DDBJ databases">
        <authorList>
            <person name="Steffen K."/>
            <person name="Cardenas P."/>
        </authorList>
    </citation>
    <scope>NUCLEOTIDE SEQUENCE</scope>
</reference>
<dbReference type="InterPro" id="IPR001190">
    <property type="entry name" value="SRCR"/>
</dbReference>
<evidence type="ECO:0000256" key="5">
    <source>
        <dbReference type="PROSITE-ProRule" id="PRU00196"/>
    </source>
</evidence>
<dbReference type="PANTHER" id="PTHR19331:SF465">
    <property type="entry name" value="EGG PEPTIDE SPERACT RECEPTOR"/>
    <property type="match status" value="1"/>
</dbReference>
<proteinExistence type="predicted"/>
<dbReference type="PANTHER" id="PTHR19331">
    <property type="entry name" value="SCAVENGER RECEPTOR DOMAIN-CONTAINING"/>
    <property type="match status" value="1"/>
</dbReference>
<evidence type="ECO:0000256" key="2">
    <source>
        <dbReference type="ARBA" id="ARBA00022737"/>
    </source>
</evidence>
<evidence type="ECO:0000256" key="3">
    <source>
        <dbReference type="ARBA" id="ARBA00023157"/>
    </source>
</evidence>
<keyword evidence="2" id="KW-0677">Repeat</keyword>
<dbReference type="SUPFAM" id="SSF56487">
    <property type="entry name" value="SRCR-like"/>
    <property type="match status" value="1"/>
</dbReference>
<sequence>MKLCEGIVAVLCIALHVFIFRIQCHTGDICLGRGQRCYEGTVQVCSDGTWGTVCDDSWDSNDARVVCRQLGYETSGATALNRAYFGYGAGNIVMDDVSCSESETKLYYCSYNSNHNCGHSEDASVRCSSIRERPSSGVCYRTETYLVGY</sequence>
<feature type="domain" description="SRCR" evidence="7">
    <location>
        <begin position="29"/>
        <end position="128"/>
    </location>
</feature>
<evidence type="ECO:0000259" key="7">
    <source>
        <dbReference type="PROSITE" id="PS50287"/>
    </source>
</evidence>
<evidence type="ECO:0000256" key="1">
    <source>
        <dbReference type="ARBA" id="ARBA00022729"/>
    </source>
</evidence>
<dbReference type="SMART" id="SM00202">
    <property type="entry name" value="SR"/>
    <property type="match status" value="1"/>
</dbReference>
<feature type="chain" id="PRO_5041287854" evidence="6">
    <location>
        <begin position="27"/>
        <end position="149"/>
    </location>
</feature>
<evidence type="ECO:0000313" key="8">
    <source>
        <dbReference type="EMBL" id="CAI7995856.1"/>
    </source>
</evidence>
<keyword evidence="9" id="KW-1185">Reference proteome</keyword>
<dbReference type="FunFam" id="3.10.250.10:FF:000011">
    <property type="entry name" value="Scavenger receptor class A member 5"/>
    <property type="match status" value="1"/>
</dbReference>
<keyword evidence="4" id="KW-0325">Glycoprotein</keyword>
<dbReference type="InterPro" id="IPR036772">
    <property type="entry name" value="SRCR-like_dom_sf"/>
</dbReference>
<organism evidence="8 9">
    <name type="scientific">Geodia barretti</name>
    <name type="common">Barrett's horny sponge</name>
    <dbReference type="NCBI Taxonomy" id="519541"/>
    <lineage>
        <taxon>Eukaryota</taxon>
        <taxon>Metazoa</taxon>
        <taxon>Porifera</taxon>
        <taxon>Demospongiae</taxon>
        <taxon>Heteroscleromorpha</taxon>
        <taxon>Tetractinellida</taxon>
        <taxon>Astrophorina</taxon>
        <taxon>Geodiidae</taxon>
        <taxon>Geodia</taxon>
    </lineage>
</organism>
<protein>
    <submittedName>
        <fullName evidence="8">Deleted in malignant brain tumors 1 protein</fullName>
    </submittedName>
</protein>
<dbReference type="PROSITE" id="PS00420">
    <property type="entry name" value="SRCR_1"/>
    <property type="match status" value="1"/>
</dbReference>
<dbReference type="GO" id="GO:0016020">
    <property type="term" value="C:membrane"/>
    <property type="evidence" value="ECO:0007669"/>
    <property type="project" value="InterPro"/>
</dbReference>
<accession>A0AA35VWT3</accession>
<dbReference type="Pfam" id="PF00530">
    <property type="entry name" value="SRCR"/>
    <property type="match status" value="1"/>
</dbReference>
<name>A0AA35VWT3_GEOBA</name>
<keyword evidence="3 5" id="KW-1015">Disulfide bond</keyword>
<feature type="disulfide bond" evidence="5">
    <location>
        <begin position="99"/>
        <end position="109"/>
    </location>
</feature>
<dbReference type="PRINTS" id="PR00258">
    <property type="entry name" value="SPERACTRCPTR"/>
</dbReference>
<evidence type="ECO:0000256" key="4">
    <source>
        <dbReference type="ARBA" id="ARBA00023180"/>
    </source>
</evidence>
<dbReference type="EMBL" id="CASHTH010000259">
    <property type="protein sequence ID" value="CAI7995856.1"/>
    <property type="molecule type" value="Genomic_DNA"/>
</dbReference>
<dbReference type="Proteomes" id="UP001174909">
    <property type="component" value="Unassembled WGS sequence"/>
</dbReference>
<evidence type="ECO:0000256" key="6">
    <source>
        <dbReference type="SAM" id="SignalP"/>
    </source>
</evidence>
<comment type="caution">
    <text evidence="5">Lacks conserved residue(s) required for the propagation of feature annotation.</text>
</comment>
<feature type="signal peptide" evidence="6">
    <location>
        <begin position="1"/>
        <end position="26"/>
    </location>
</feature>